<dbReference type="InterPro" id="IPR000860">
    <property type="entry name" value="HemC"/>
</dbReference>
<dbReference type="InterPro" id="IPR036803">
    <property type="entry name" value="Porphobilinogen_deaminase_C_sf"/>
</dbReference>
<dbReference type="CDD" id="cd13648">
    <property type="entry name" value="PBP2_PBGD_1"/>
    <property type="match status" value="1"/>
</dbReference>
<evidence type="ECO:0000256" key="1">
    <source>
        <dbReference type="ARBA" id="ARBA00001916"/>
    </source>
</evidence>
<evidence type="ECO:0000313" key="12">
    <source>
        <dbReference type="EMBL" id="CAK9226958.1"/>
    </source>
</evidence>
<dbReference type="PANTHER" id="PTHR11557">
    <property type="entry name" value="PORPHOBILINOGEN DEAMINASE"/>
    <property type="match status" value="1"/>
</dbReference>
<dbReference type="Proteomes" id="UP001497512">
    <property type="component" value="Chromosome 5"/>
</dbReference>
<dbReference type="NCBIfam" id="TIGR00212">
    <property type="entry name" value="hemC"/>
    <property type="match status" value="1"/>
</dbReference>
<keyword evidence="8" id="KW-0175">Coiled coil</keyword>
<evidence type="ECO:0000256" key="2">
    <source>
        <dbReference type="ARBA" id="ARBA00004735"/>
    </source>
</evidence>
<dbReference type="HAMAP" id="MF_00260">
    <property type="entry name" value="Porphobil_deam"/>
    <property type="match status" value="1"/>
</dbReference>
<dbReference type="SUPFAM" id="SSF53850">
    <property type="entry name" value="Periplasmic binding protein-like II"/>
    <property type="match status" value="1"/>
</dbReference>
<evidence type="ECO:0000259" key="11">
    <source>
        <dbReference type="Pfam" id="PF03900"/>
    </source>
</evidence>
<evidence type="ECO:0000256" key="5">
    <source>
        <dbReference type="ARBA" id="ARBA00022679"/>
    </source>
</evidence>
<dbReference type="PROSITE" id="PS00533">
    <property type="entry name" value="PORPHOBILINOGEN_DEAM"/>
    <property type="match status" value="1"/>
</dbReference>
<keyword evidence="6" id="KW-0627">Porphyrin biosynthesis</keyword>
<evidence type="ECO:0000256" key="3">
    <source>
        <dbReference type="ARBA" id="ARBA00005638"/>
    </source>
</evidence>
<organism evidence="12 13">
    <name type="scientific">Sphagnum troendelagicum</name>
    <dbReference type="NCBI Taxonomy" id="128251"/>
    <lineage>
        <taxon>Eukaryota</taxon>
        <taxon>Viridiplantae</taxon>
        <taxon>Streptophyta</taxon>
        <taxon>Embryophyta</taxon>
        <taxon>Bryophyta</taxon>
        <taxon>Sphagnophytina</taxon>
        <taxon>Sphagnopsida</taxon>
        <taxon>Sphagnales</taxon>
        <taxon>Sphagnaceae</taxon>
        <taxon>Sphagnum</taxon>
    </lineage>
</organism>
<feature type="coiled-coil region" evidence="8">
    <location>
        <begin position="382"/>
        <end position="409"/>
    </location>
</feature>
<reference evidence="12" key="1">
    <citation type="submission" date="2024-02" db="EMBL/GenBank/DDBJ databases">
        <authorList>
            <consortium name="ELIXIR-Norway"/>
            <consortium name="Elixir Norway"/>
        </authorList>
    </citation>
    <scope>NUCLEOTIDE SEQUENCE</scope>
</reference>
<protein>
    <recommendedName>
        <fullName evidence="4">hydroxymethylbilane synthase</fullName>
        <ecNumber evidence="4">2.5.1.61</ecNumber>
    </recommendedName>
    <alternativeName>
        <fullName evidence="7">Hydroxymethylbilane synthase</fullName>
    </alternativeName>
</protein>
<dbReference type="EMBL" id="OZ019897">
    <property type="protein sequence ID" value="CAK9226958.1"/>
    <property type="molecule type" value="Genomic_DNA"/>
</dbReference>
<evidence type="ECO:0000256" key="7">
    <source>
        <dbReference type="ARBA" id="ARBA00033064"/>
    </source>
</evidence>
<dbReference type="PRINTS" id="PR00151">
    <property type="entry name" value="PORPHBDMNASE"/>
</dbReference>
<dbReference type="Gene3D" id="3.40.190.10">
    <property type="entry name" value="Periplasmic binding protein-like II"/>
    <property type="match status" value="2"/>
</dbReference>
<keyword evidence="5" id="KW-0808">Transferase</keyword>
<dbReference type="PANTHER" id="PTHR11557:SF0">
    <property type="entry name" value="PORPHOBILINOGEN DEAMINASE"/>
    <property type="match status" value="1"/>
</dbReference>
<proteinExistence type="inferred from homology"/>
<dbReference type="SUPFAM" id="SSF54782">
    <property type="entry name" value="Porphobilinogen deaminase (hydroxymethylbilane synthase), C-terminal domain"/>
    <property type="match status" value="1"/>
</dbReference>
<dbReference type="InterPro" id="IPR022417">
    <property type="entry name" value="Porphobilin_deaminase_N"/>
</dbReference>
<keyword evidence="13" id="KW-1185">Reference proteome</keyword>
<sequence>MIIDLLEVGRLLALAAPNGSLYYAQKVETEQLVWDFVTNGEASTVDGHTGNPAEAVVELLKSNDRKFIGFRSHVAGGKNLQATLDEGLIFRFTNHNFDSWEQWAVHGDSLNNCVLVNREFPDKGFHVSFHKVLPVLESSLEAMKAQLVRAQAEAAASKSRHEECDKRMTELEAQIVNGNSSEAAPLGGGPWEVQVKALEGRMEEVEAELKKSKELVALCPVAALVSPPHNSSAESLAANVDEDYNMLVGKEQQKKTMTHLWSELNKTENELEEAKATAANLREMLTAAVEKATGLEKKKCSKRCLELETLLTVYQVREKDVEDKLVSSQARVAELECELNASKERIIDIKDRASHHEASAKEESVAQTLEPERVLSLHQSQAHHATEAMLKLESKVRELEWELQTAAAELENHPEALERQGQIAATHQVEEDKDNAIDVLEDVATKQSLELDIIWVLHESQMKEVSARLTGLAARIVELEKESQSYVVKESKQARRLEAVEEIIAQHDETVTQLGDNAMELQGLIAAHRSSSKEKSNCIALLQANVKKLEMEISSSQDQATPYEDRAKHVAERSLELEKLLSEHQRAAQNAADSAASLQDLLLVAHNTNAEMNADMTEMGRMLSLLEVQCCETEEKASQKAAEVNVISALMHLSTSKLKEAEAANMELQSRVVTLQERVDSAEAQFRTVLESLAKSREELGHLQTFTAQLTHEKQQLEIKTQNVLTQVQQMTSLMEQNTSLTSQMAVLQGQLQENQTKWEADANALKRKSFREVTLEGQLQALRAQASELTLLRSQLKHELGAGAAKLTAARQEISLKDNLINHSSHKQISQLQGIITSLEDKLKTTETEKSKLKNDYKELLCNRPEVQENGGTSETGLLVPSSNVNQPKANSAQEGVKSIATATVNSDSKTRVALVRIGTRGSPLALAQAYQTRDKLKAAHPELAEEGALEIIIIKTTGDKILNQPLADIGGKGLFTKEIDDALLGGDIDIAVHSMKDVPTYLPEGTILPCNLPREDVRDAFICPTASSLAELPAGSVVGSASLRRQSQILYRHPDLKVVNFRGNVQTRLRKLSEGTVQATLLALAGLKRLDMTQHVTAILETDEMLPAIAQGAIGIACRSNDSTMEKYLATLNHEDTRLAVSCERAFLATLDGSCRTPIAGLAQRNENGSCTFRGLVASPDGKQVLETSREGSFEYDDMVALAKDAGQELLQKAGPNFFSW</sequence>
<comment type="cofactor">
    <cofactor evidence="1">
        <name>dipyrromethane</name>
        <dbReference type="ChEBI" id="CHEBI:60342"/>
    </cofactor>
</comment>
<evidence type="ECO:0000256" key="9">
    <source>
        <dbReference type="SAM" id="MobiDB-lite"/>
    </source>
</evidence>
<evidence type="ECO:0000313" key="13">
    <source>
        <dbReference type="Proteomes" id="UP001497512"/>
    </source>
</evidence>
<dbReference type="EC" id="2.5.1.61" evidence="4"/>
<feature type="region of interest" description="Disordered" evidence="9">
    <location>
        <begin position="866"/>
        <end position="897"/>
    </location>
</feature>
<dbReference type="InterPro" id="IPR022419">
    <property type="entry name" value="Porphobilin_deaminase_cofac_BS"/>
</dbReference>
<dbReference type="Gene3D" id="3.30.160.40">
    <property type="entry name" value="Porphobilinogen deaminase, C-terminal domain"/>
    <property type="match status" value="1"/>
</dbReference>
<evidence type="ECO:0000256" key="6">
    <source>
        <dbReference type="ARBA" id="ARBA00023244"/>
    </source>
</evidence>
<name>A0ABP0UQ31_9BRYO</name>
<dbReference type="Pfam" id="PF03900">
    <property type="entry name" value="Porphobil_deamC"/>
    <property type="match status" value="1"/>
</dbReference>
<evidence type="ECO:0000256" key="4">
    <source>
        <dbReference type="ARBA" id="ARBA00012655"/>
    </source>
</evidence>
<feature type="coiled-coil region" evidence="8">
    <location>
        <begin position="133"/>
        <end position="215"/>
    </location>
</feature>
<feature type="coiled-coil region" evidence="8">
    <location>
        <begin position="264"/>
        <end position="352"/>
    </location>
</feature>
<gene>
    <name evidence="12" type="ORF">CSSPTR1EN2_LOCUS18499</name>
</gene>
<accession>A0ABP0UQ31</accession>
<feature type="domain" description="Porphobilinogen deaminase C-terminal" evidence="11">
    <location>
        <begin position="1141"/>
        <end position="1213"/>
    </location>
</feature>
<dbReference type="Pfam" id="PF01379">
    <property type="entry name" value="Porphobil_deam"/>
    <property type="match status" value="1"/>
</dbReference>
<feature type="domain" description="Porphobilinogen deaminase N-terminal" evidence="10">
    <location>
        <begin position="917"/>
        <end position="1128"/>
    </location>
</feature>
<comment type="pathway">
    <text evidence="2">Porphyrin-containing compound metabolism; protoporphyrin-IX biosynthesis; coproporphyrinogen-III from 5-aminolevulinate: step 2/4.</text>
</comment>
<dbReference type="InterPro" id="IPR022418">
    <property type="entry name" value="Porphobilinogen_deaminase_C"/>
</dbReference>
<feature type="compositionally biased region" description="Polar residues" evidence="9">
    <location>
        <begin position="871"/>
        <end position="895"/>
    </location>
</feature>
<comment type="similarity">
    <text evidence="3">Belongs to the HMBS family.</text>
</comment>
<evidence type="ECO:0000259" key="10">
    <source>
        <dbReference type="Pfam" id="PF01379"/>
    </source>
</evidence>
<feature type="coiled-coil region" evidence="8">
    <location>
        <begin position="658"/>
        <end position="685"/>
    </location>
</feature>
<evidence type="ECO:0000256" key="8">
    <source>
        <dbReference type="SAM" id="Coils"/>
    </source>
</evidence>